<sequence>MLAAQLLAMLAVSMPALALSGLDQRSLQRDASAHLALARARAAKRSTATASDLAKRAFDGAYAAIGLTRRDFADHSVLSKRLQPRIRCRLGREKSYTYFSGLHAHRAHLPSLQATPKPKPTLCARQLRNKLDYDPKTANVKCNQVCEVTCNDGYTAQRSDRATACIKNVDKCRNKTCAQDSNGVSSCNDGKCSLECTTRGYSLSKAGTACIALGSDANNCSAEGNKCKASYDGRFAATCENGECSLDCPSGFKAGMNKRKQSTCVRG</sequence>
<feature type="chain" id="PRO_5030060351" evidence="1">
    <location>
        <begin position="19"/>
        <end position="267"/>
    </location>
</feature>
<dbReference type="EMBL" id="FMWP01000107">
    <property type="protein sequence ID" value="SDA00866.1"/>
    <property type="molecule type" value="Genomic_DNA"/>
</dbReference>
<organism evidence="2 3">
    <name type="scientific">Microbotryum saponariae</name>
    <dbReference type="NCBI Taxonomy" id="289078"/>
    <lineage>
        <taxon>Eukaryota</taxon>
        <taxon>Fungi</taxon>
        <taxon>Dikarya</taxon>
        <taxon>Basidiomycota</taxon>
        <taxon>Pucciniomycotina</taxon>
        <taxon>Microbotryomycetes</taxon>
        <taxon>Microbotryales</taxon>
        <taxon>Microbotryaceae</taxon>
        <taxon>Microbotryum</taxon>
    </lineage>
</organism>
<feature type="signal peptide" evidence="1">
    <location>
        <begin position="1"/>
        <end position="18"/>
    </location>
</feature>
<name>A0A2X0MFA6_9BASI</name>
<evidence type="ECO:0000256" key="1">
    <source>
        <dbReference type="SAM" id="SignalP"/>
    </source>
</evidence>
<dbReference type="Proteomes" id="UP000249723">
    <property type="component" value="Unassembled WGS sequence"/>
</dbReference>
<protein>
    <submittedName>
        <fullName evidence="2">BZ3500_MvSof-1268-A1-R1_Chr9g10888 protein</fullName>
    </submittedName>
</protein>
<evidence type="ECO:0000313" key="3">
    <source>
        <dbReference type="Proteomes" id="UP000249723"/>
    </source>
</evidence>
<evidence type="ECO:0000313" key="2">
    <source>
        <dbReference type="EMBL" id="SDA00866.1"/>
    </source>
</evidence>
<proteinExistence type="predicted"/>
<accession>A0A2X0MFA6</accession>
<keyword evidence="3" id="KW-1185">Reference proteome</keyword>
<reference evidence="3" key="1">
    <citation type="submission" date="2016-10" db="EMBL/GenBank/DDBJ databases">
        <authorList>
            <person name="Jeantristanb JTB J.-T."/>
            <person name="Ricardo R."/>
        </authorList>
    </citation>
    <scope>NUCLEOTIDE SEQUENCE [LARGE SCALE GENOMIC DNA]</scope>
</reference>
<dbReference type="AlphaFoldDB" id="A0A2X0MFA6"/>
<keyword evidence="1" id="KW-0732">Signal</keyword>
<gene>
    <name evidence="2" type="ORF">BZ3500_MVSOF-1268-A1-R1_CHR9G10888</name>
</gene>